<keyword evidence="3" id="KW-0255">Endonuclease</keyword>
<feature type="signal peptide" evidence="6">
    <location>
        <begin position="1"/>
        <end position="17"/>
    </location>
</feature>
<comment type="caution">
    <text evidence="8">The sequence shown here is derived from an EMBL/GenBank/DDBJ whole genome shotgun (WGS) entry which is preliminary data.</text>
</comment>
<keyword evidence="5" id="KW-0479">Metal-binding</keyword>
<dbReference type="GO" id="GO:0004519">
    <property type="term" value="F:endonuclease activity"/>
    <property type="evidence" value="ECO:0007669"/>
    <property type="project" value="UniProtKB-KW"/>
</dbReference>
<dbReference type="AlphaFoldDB" id="A0ABD1EY58"/>
<evidence type="ECO:0000256" key="2">
    <source>
        <dbReference type="ARBA" id="ARBA00022722"/>
    </source>
</evidence>
<dbReference type="SMART" id="SM00892">
    <property type="entry name" value="Endonuclease_NS"/>
    <property type="match status" value="1"/>
</dbReference>
<gene>
    <name evidence="8" type="ORF">ABEB36_005416</name>
</gene>
<dbReference type="EMBL" id="JBDJPC010000004">
    <property type="protein sequence ID" value="KAL1505975.1"/>
    <property type="molecule type" value="Genomic_DNA"/>
</dbReference>
<dbReference type="PANTHER" id="PTHR13966">
    <property type="entry name" value="ENDONUCLEASE RELATED"/>
    <property type="match status" value="1"/>
</dbReference>
<name>A0ABD1EY58_HYPHA</name>
<evidence type="ECO:0000256" key="6">
    <source>
        <dbReference type="SAM" id="SignalP"/>
    </source>
</evidence>
<keyword evidence="2" id="KW-0540">Nuclease</keyword>
<evidence type="ECO:0000256" key="1">
    <source>
        <dbReference type="ARBA" id="ARBA00010052"/>
    </source>
</evidence>
<evidence type="ECO:0000256" key="3">
    <source>
        <dbReference type="ARBA" id="ARBA00022759"/>
    </source>
</evidence>
<dbReference type="Gene3D" id="3.40.570.10">
    <property type="entry name" value="Extracellular Endonuclease, subunit A"/>
    <property type="match status" value="1"/>
</dbReference>
<feature type="binding site" evidence="5">
    <location>
        <position position="271"/>
    </location>
    <ligand>
        <name>Mg(2+)</name>
        <dbReference type="ChEBI" id="CHEBI:18420"/>
        <note>catalytic</note>
    </ligand>
</feature>
<reference evidence="8 9" key="1">
    <citation type="submission" date="2024-05" db="EMBL/GenBank/DDBJ databases">
        <title>Genetic variation in Jamaican populations of the coffee berry borer (Hypothenemus hampei).</title>
        <authorList>
            <person name="Errbii M."/>
            <person name="Myrie A."/>
        </authorList>
    </citation>
    <scope>NUCLEOTIDE SEQUENCE [LARGE SCALE GENOMIC DNA]</scope>
    <source>
        <strain evidence="8">JA-Hopewell-2020-01-JO</strain>
        <tissue evidence="8">Whole body</tissue>
    </source>
</reference>
<feature type="chain" id="PRO_5044781995" description="DNA/RNA non-specific endonuclease/pyrophosphatase/phosphodiesterase domain-containing protein" evidence="6">
    <location>
        <begin position="18"/>
        <end position="412"/>
    </location>
</feature>
<protein>
    <recommendedName>
        <fullName evidence="7">DNA/RNA non-specific endonuclease/pyrophosphatase/phosphodiesterase domain-containing protein</fullName>
    </recommendedName>
</protein>
<dbReference type="InterPro" id="IPR044929">
    <property type="entry name" value="DNA/RNA_non-sp_Endonuclease_sf"/>
</dbReference>
<feature type="active site" description="Proton acceptor" evidence="4">
    <location>
        <position position="241"/>
    </location>
</feature>
<dbReference type="InterPro" id="IPR044925">
    <property type="entry name" value="His-Me_finger_sf"/>
</dbReference>
<dbReference type="FunFam" id="3.40.570.10:FF:000007">
    <property type="entry name" value="Alkaline nuclease"/>
    <property type="match status" value="1"/>
</dbReference>
<dbReference type="SUPFAM" id="SSF54060">
    <property type="entry name" value="His-Me finger endonucleases"/>
    <property type="match status" value="1"/>
</dbReference>
<evidence type="ECO:0000256" key="4">
    <source>
        <dbReference type="PIRSR" id="PIRSR640255-1"/>
    </source>
</evidence>
<keyword evidence="3" id="KW-0378">Hydrolase</keyword>
<dbReference type="InterPro" id="IPR040255">
    <property type="entry name" value="Non-specific_endonuclease"/>
</dbReference>
<dbReference type="PANTHER" id="PTHR13966:SF19">
    <property type="entry name" value="NUCLEASE EXOG, MITOCHONDRIAL"/>
    <property type="match status" value="1"/>
</dbReference>
<dbReference type="InterPro" id="IPR001604">
    <property type="entry name" value="Endo_G_ENPP1-like_dom"/>
</dbReference>
<feature type="domain" description="DNA/RNA non-specific endonuclease/pyrophosphatase/phosphodiesterase" evidence="7">
    <location>
        <begin position="152"/>
        <end position="395"/>
    </location>
</feature>
<evidence type="ECO:0000259" key="7">
    <source>
        <dbReference type="SMART" id="SM00892"/>
    </source>
</evidence>
<proteinExistence type="inferred from homology"/>
<evidence type="ECO:0000256" key="5">
    <source>
        <dbReference type="PIRSR" id="PIRSR640255-2"/>
    </source>
</evidence>
<comment type="similarity">
    <text evidence="1">Belongs to the DNA/RNA non-specific endonuclease family.</text>
</comment>
<sequence length="412" mass="45373">MLFLLTLLVFCNQNAFSSIIRANNEETLSAAATTCSFDPFSGGSPAPLLLQETSFLYPSGAGIRNIVLNAKESVDFACPGGTLVLANTKSSSSVVTATCVSGTTFTINSQSYTWSQIQCSANPTSTVQLTGNSCEADGSEIEIGYSVATNRFIRTILICFNTTNESPLYTYYDLIPAIDQQITGTPRPSFSQGSGIFSMSSVNTYYTQAKQAVTVNELLGLPSDSTTYVNSKTNYFLARGHFTARADFFYASQQNSTFFYQNCNPQWQTFNGFNWEKVETDVRDYAANNNVHLQVYTGPYGVTTLPHETTGVAVPLYLYNSGNTKALPVPEIYWKVVYNPSNHLGVVLIGVNNPYKNATEIDKFCTDVSSSLSWLTWEKDNQARGFSWACEVADFRKTVNHFPEFKVTGLLK</sequence>
<evidence type="ECO:0000313" key="8">
    <source>
        <dbReference type="EMBL" id="KAL1505975.1"/>
    </source>
</evidence>
<accession>A0ABD1EY58</accession>
<dbReference type="Pfam" id="PF01223">
    <property type="entry name" value="Endonuclease_NS"/>
    <property type="match status" value="1"/>
</dbReference>
<dbReference type="CDD" id="cd00091">
    <property type="entry name" value="NUC"/>
    <property type="match status" value="1"/>
</dbReference>
<keyword evidence="9" id="KW-1185">Reference proteome</keyword>
<evidence type="ECO:0000313" key="9">
    <source>
        <dbReference type="Proteomes" id="UP001566132"/>
    </source>
</evidence>
<organism evidence="8 9">
    <name type="scientific">Hypothenemus hampei</name>
    <name type="common">Coffee berry borer</name>
    <dbReference type="NCBI Taxonomy" id="57062"/>
    <lineage>
        <taxon>Eukaryota</taxon>
        <taxon>Metazoa</taxon>
        <taxon>Ecdysozoa</taxon>
        <taxon>Arthropoda</taxon>
        <taxon>Hexapoda</taxon>
        <taxon>Insecta</taxon>
        <taxon>Pterygota</taxon>
        <taxon>Neoptera</taxon>
        <taxon>Endopterygota</taxon>
        <taxon>Coleoptera</taxon>
        <taxon>Polyphaga</taxon>
        <taxon>Cucujiformia</taxon>
        <taxon>Curculionidae</taxon>
        <taxon>Scolytinae</taxon>
        <taxon>Hypothenemus</taxon>
    </lineage>
</organism>
<keyword evidence="6" id="KW-0732">Signal</keyword>
<dbReference type="Proteomes" id="UP001566132">
    <property type="component" value="Unassembled WGS sequence"/>
</dbReference>